<gene>
    <name evidence="2" type="ORF">PHISCL_08139</name>
</gene>
<evidence type="ECO:0000313" key="3">
    <source>
        <dbReference type="Proteomes" id="UP000266188"/>
    </source>
</evidence>
<feature type="compositionally biased region" description="Basic residues" evidence="1">
    <location>
        <begin position="173"/>
        <end position="184"/>
    </location>
</feature>
<proteinExistence type="predicted"/>
<evidence type="ECO:0000256" key="1">
    <source>
        <dbReference type="SAM" id="MobiDB-lite"/>
    </source>
</evidence>
<dbReference type="AlphaFoldDB" id="A0A3A2ZNR7"/>
<accession>A0A3A2ZNR7</accession>
<keyword evidence="3" id="KW-1185">Reference proteome</keyword>
<feature type="region of interest" description="Disordered" evidence="1">
    <location>
        <begin position="1"/>
        <end position="81"/>
    </location>
</feature>
<feature type="compositionally biased region" description="Basic and acidic residues" evidence="1">
    <location>
        <begin position="56"/>
        <end position="65"/>
    </location>
</feature>
<reference evidence="3" key="1">
    <citation type="submission" date="2017-02" db="EMBL/GenBank/DDBJ databases">
        <authorList>
            <person name="Tafer H."/>
            <person name="Lopandic K."/>
        </authorList>
    </citation>
    <scope>NUCLEOTIDE SEQUENCE [LARGE SCALE GENOMIC DNA]</scope>
    <source>
        <strain evidence="3">CBS 366.77</strain>
    </source>
</reference>
<sequence>MSDSYTSSSYYYSSTTNTTDGTTTTGHRYTTTSHTDPDGNTIVRTAHQDLGQPAIIEERRYDRTGQEQLLPAGPEASHAGGVKRITDLDDETGSAAGSTAYGAGTAYGAPSAGALDAITDQVQAGESDEGGGRSLDRITYDSGVPFGGRTYDASTGAYDESAGMDSDGVERHRERHHHRVQGRYHGKDNTGYYANEAGGSGRRVEFEVPDTGARLRRESDVEISEVI</sequence>
<organism evidence="2 3">
    <name type="scientific">Aspergillus sclerotialis</name>
    <dbReference type="NCBI Taxonomy" id="2070753"/>
    <lineage>
        <taxon>Eukaryota</taxon>
        <taxon>Fungi</taxon>
        <taxon>Dikarya</taxon>
        <taxon>Ascomycota</taxon>
        <taxon>Pezizomycotina</taxon>
        <taxon>Eurotiomycetes</taxon>
        <taxon>Eurotiomycetidae</taxon>
        <taxon>Eurotiales</taxon>
        <taxon>Aspergillaceae</taxon>
        <taxon>Aspergillus</taxon>
        <taxon>Aspergillus subgen. Polypaecilum</taxon>
    </lineage>
</organism>
<dbReference type="Proteomes" id="UP000266188">
    <property type="component" value="Unassembled WGS sequence"/>
</dbReference>
<name>A0A3A2ZNR7_9EURO</name>
<dbReference type="EMBL" id="MVGC01000397">
    <property type="protein sequence ID" value="RJE19515.1"/>
    <property type="molecule type" value="Genomic_DNA"/>
</dbReference>
<comment type="caution">
    <text evidence="2">The sequence shown here is derived from an EMBL/GenBank/DDBJ whole genome shotgun (WGS) entry which is preliminary data.</text>
</comment>
<feature type="region of interest" description="Disordered" evidence="1">
    <location>
        <begin position="151"/>
        <end position="197"/>
    </location>
</feature>
<protein>
    <submittedName>
        <fullName evidence="2">Uncharacterized protein</fullName>
    </submittedName>
</protein>
<dbReference type="OrthoDB" id="4161095at2759"/>
<feature type="compositionally biased region" description="Low complexity" evidence="1">
    <location>
        <begin position="1"/>
        <end position="34"/>
    </location>
</feature>
<evidence type="ECO:0000313" key="2">
    <source>
        <dbReference type="EMBL" id="RJE19515.1"/>
    </source>
</evidence>